<gene>
    <name evidence="2" type="ORF">ACH5RR_003722</name>
</gene>
<reference evidence="2 3" key="1">
    <citation type="submission" date="2024-11" db="EMBL/GenBank/DDBJ databases">
        <title>A near-complete genome assembly of Cinchona calisaya.</title>
        <authorList>
            <person name="Lian D.C."/>
            <person name="Zhao X.W."/>
            <person name="Wei L."/>
        </authorList>
    </citation>
    <scope>NUCLEOTIDE SEQUENCE [LARGE SCALE GENOMIC DNA]</scope>
    <source>
        <tissue evidence="2">Nenye</tissue>
    </source>
</reference>
<comment type="caution">
    <text evidence="2">The sequence shown here is derived from an EMBL/GenBank/DDBJ whole genome shotgun (WGS) entry which is preliminary data.</text>
</comment>
<dbReference type="AlphaFoldDB" id="A0ABD3AVP5"/>
<evidence type="ECO:0000256" key="1">
    <source>
        <dbReference type="SAM" id="Coils"/>
    </source>
</evidence>
<proteinExistence type="predicted"/>
<keyword evidence="1" id="KW-0175">Coiled coil</keyword>
<sequence length="132" mass="15578">MEAHRKALKAMVEKLNNGKTALDKVNNKLLDKVLEERHRTQECRINWNTKCSAQERKIKEQDMEIRELKRKLMEAEERVLEVNMELCLINIELRIQELNDHLNPPAPANDDEVEKDPEEVIEVEENVDVEHN</sequence>
<protein>
    <submittedName>
        <fullName evidence="2">Uncharacterized protein</fullName>
    </submittedName>
</protein>
<feature type="coiled-coil region" evidence="1">
    <location>
        <begin position="51"/>
        <end position="85"/>
    </location>
</feature>
<name>A0ABD3AVP5_9GENT</name>
<dbReference type="EMBL" id="JBJUIK010000002">
    <property type="protein sequence ID" value="KAL3535261.1"/>
    <property type="molecule type" value="Genomic_DNA"/>
</dbReference>
<keyword evidence="3" id="KW-1185">Reference proteome</keyword>
<accession>A0ABD3AVP5</accession>
<evidence type="ECO:0000313" key="3">
    <source>
        <dbReference type="Proteomes" id="UP001630127"/>
    </source>
</evidence>
<dbReference type="Proteomes" id="UP001630127">
    <property type="component" value="Unassembled WGS sequence"/>
</dbReference>
<organism evidence="2 3">
    <name type="scientific">Cinchona calisaya</name>
    <dbReference type="NCBI Taxonomy" id="153742"/>
    <lineage>
        <taxon>Eukaryota</taxon>
        <taxon>Viridiplantae</taxon>
        <taxon>Streptophyta</taxon>
        <taxon>Embryophyta</taxon>
        <taxon>Tracheophyta</taxon>
        <taxon>Spermatophyta</taxon>
        <taxon>Magnoliopsida</taxon>
        <taxon>eudicotyledons</taxon>
        <taxon>Gunneridae</taxon>
        <taxon>Pentapetalae</taxon>
        <taxon>asterids</taxon>
        <taxon>lamiids</taxon>
        <taxon>Gentianales</taxon>
        <taxon>Rubiaceae</taxon>
        <taxon>Cinchonoideae</taxon>
        <taxon>Cinchoneae</taxon>
        <taxon>Cinchona</taxon>
    </lineage>
</organism>
<evidence type="ECO:0000313" key="2">
    <source>
        <dbReference type="EMBL" id="KAL3535261.1"/>
    </source>
</evidence>